<dbReference type="PROSITE" id="PS51754">
    <property type="entry name" value="OVATE"/>
    <property type="match status" value="1"/>
</dbReference>
<keyword evidence="10" id="KW-1185">Reference proteome</keyword>
<feature type="compositionally biased region" description="Basic residues" evidence="7">
    <location>
        <begin position="130"/>
        <end position="144"/>
    </location>
</feature>
<dbReference type="PANTHER" id="PTHR33057:SF224">
    <property type="entry name" value="TRANSCRIPTION REPRESSOR"/>
    <property type="match status" value="1"/>
</dbReference>
<protein>
    <recommendedName>
        <fullName evidence="6">Transcription repressor</fullName>
    </recommendedName>
    <alternativeName>
        <fullName evidence="6">Ovate family protein</fullName>
    </alternativeName>
</protein>
<evidence type="ECO:0000256" key="7">
    <source>
        <dbReference type="SAM" id="MobiDB-lite"/>
    </source>
</evidence>
<dbReference type="GO" id="GO:0005634">
    <property type="term" value="C:nucleus"/>
    <property type="evidence" value="ECO:0007669"/>
    <property type="project" value="UniProtKB-SubCell"/>
</dbReference>
<evidence type="ECO:0000256" key="5">
    <source>
        <dbReference type="ARBA" id="ARBA00023242"/>
    </source>
</evidence>
<evidence type="ECO:0000256" key="2">
    <source>
        <dbReference type="ARBA" id="ARBA00022491"/>
    </source>
</evidence>
<comment type="subcellular location">
    <subcellularLocation>
        <location evidence="1 6">Nucleus</location>
    </subcellularLocation>
</comment>
<evidence type="ECO:0000256" key="1">
    <source>
        <dbReference type="ARBA" id="ARBA00004123"/>
    </source>
</evidence>
<evidence type="ECO:0000256" key="4">
    <source>
        <dbReference type="ARBA" id="ARBA00023163"/>
    </source>
</evidence>
<keyword evidence="5 6" id="KW-0539">Nucleus</keyword>
<keyword evidence="2 6" id="KW-0678">Repressor</keyword>
<reference evidence="9 10" key="1">
    <citation type="submission" date="2024-02" db="EMBL/GenBank/DDBJ databases">
        <authorList>
            <person name="Vignale AGUSTIN F."/>
            <person name="Sosa J E."/>
            <person name="Modenutti C."/>
        </authorList>
    </citation>
    <scope>NUCLEOTIDE SEQUENCE [LARGE SCALE GENOMIC DNA]</scope>
</reference>
<comment type="caution">
    <text evidence="9">The sequence shown here is derived from an EMBL/GenBank/DDBJ whole genome shotgun (WGS) entry which is preliminary data.</text>
</comment>
<dbReference type="InterPro" id="IPR006458">
    <property type="entry name" value="Ovate_C"/>
</dbReference>
<accession>A0ABC8RD02</accession>
<keyword evidence="3 6" id="KW-0805">Transcription regulation</keyword>
<feature type="domain" description="OVATE" evidence="8">
    <location>
        <begin position="263"/>
        <end position="322"/>
    </location>
</feature>
<dbReference type="AlphaFoldDB" id="A0ABC8RD02"/>
<feature type="region of interest" description="Disordered" evidence="7">
    <location>
        <begin position="101"/>
        <end position="174"/>
    </location>
</feature>
<evidence type="ECO:0000313" key="9">
    <source>
        <dbReference type="EMBL" id="CAK9142829.1"/>
    </source>
</evidence>
<dbReference type="Pfam" id="PF04844">
    <property type="entry name" value="Ovate"/>
    <property type="match status" value="1"/>
</dbReference>
<evidence type="ECO:0000256" key="6">
    <source>
        <dbReference type="RuleBase" id="RU367028"/>
    </source>
</evidence>
<dbReference type="PANTHER" id="PTHR33057">
    <property type="entry name" value="TRANSCRIPTION REPRESSOR OFP7-RELATED"/>
    <property type="match status" value="1"/>
</dbReference>
<dbReference type="EMBL" id="CAUOFW020001256">
    <property type="protein sequence ID" value="CAK9142829.1"/>
    <property type="molecule type" value="Genomic_DNA"/>
</dbReference>
<dbReference type="GO" id="GO:0045892">
    <property type="term" value="P:negative regulation of DNA-templated transcription"/>
    <property type="evidence" value="ECO:0007669"/>
    <property type="project" value="UniProtKB-UniRule"/>
</dbReference>
<dbReference type="InterPro" id="IPR038933">
    <property type="entry name" value="Ovate"/>
</dbReference>
<dbReference type="Proteomes" id="UP001642360">
    <property type="component" value="Unassembled WGS sequence"/>
</dbReference>
<sequence length="338" mass="38465">MTKGFKFRFSLPSFQFCRSKQPSALPNSHWPPTIGFSPVNPKPFDIAYPSFPDPPPSPNHPSLKLQVSSKITPLKCEGRSKVRIQKQYTISDFIHESTKASKRENNRKIYKSPVSDESDDYRWPVTPTKDKKKKIEKNRTKKSKGSVCLSVSSPDSGLFGSEDGDNNKETESLVSSSRSFDSSYDFDYSLETITETSISGGRRAKKNNLKVRRLTRYPSNSWKNSEKIKKAAPESESPVKKSVFRRMMPCTENGKVLNESLVVVKKSEDPYEDFKRSMLEMILEKEIVEYKDLEQLLQCFLSLNSRQHQGVIVEAFTDIWEGLFCESPKSQRASSTGV</sequence>
<dbReference type="NCBIfam" id="TIGR01568">
    <property type="entry name" value="A_thal_3678"/>
    <property type="match status" value="1"/>
</dbReference>
<evidence type="ECO:0000259" key="8">
    <source>
        <dbReference type="PROSITE" id="PS51754"/>
    </source>
</evidence>
<gene>
    <name evidence="9" type="ORF">ILEXP_LOCUS10521</name>
</gene>
<comment type="function">
    <text evidence="6">Transcriptional repressor that regulates multiple aspects of plant growth and development.</text>
</comment>
<evidence type="ECO:0000256" key="3">
    <source>
        <dbReference type="ARBA" id="ARBA00023015"/>
    </source>
</evidence>
<name>A0ABC8RD02_9AQUA</name>
<keyword evidence="4 6" id="KW-0804">Transcription</keyword>
<organism evidence="9 10">
    <name type="scientific">Ilex paraguariensis</name>
    <name type="common">yerba mate</name>
    <dbReference type="NCBI Taxonomy" id="185542"/>
    <lineage>
        <taxon>Eukaryota</taxon>
        <taxon>Viridiplantae</taxon>
        <taxon>Streptophyta</taxon>
        <taxon>Embryophyta</taxon>
        <taxon>Tracheophyta</taxon>
        <taxon>Spermatophyta</taxon>
        <taxon>Magnoliopsida</taxon>
        <taxon>eudicotyledons</taxon>
        <taxon>Gunneridae</taxon>
        <taxon>Pentapetalae</taxon>
        <taxon>asterids</taxon>
        <taxon>campanulids</taxon>
        <taxon>Aquifoliales</taxon>
        <taxon>Aquifoliaceae</taxon>
        <taxon>Ilex</taxon>
    </lineage>
</organism>
<proteinExistence type="predicted"/>
<evidence type="ECO:0000313" key="10">
    <source>
        <dbReference type="Proteomes" id="UP001642360"/>
    </source>
</evidence>